<protein>
    <recommendedName>
        <fullName evidence="12">Long-chain specific acyl-CoA dehydrogenase, mitochondrial</fullName>
    </recommendedName>
</protein>
<dbReference type="AlphaFoldDB" id="A0A4S2JYR6"/>
<evidence type="ECO:0000256" key="4">
    <source>
        <dbReference type="ARBA" id="ARBA00022827"/>
    </source>
</evidence>
<dbReference type="InterPro" id="IPR009075">
    <property type="entry name" value="AcylCo_DH/oxidase_C"/>
</dbReference>
<dbReference type="InterPro" id="IPR037069">
    <property type="entry name" value="AcylCoA_DH/ox_N_sf"/>
</dbReference>
<dbReference type="Pfam" id="PF02771">
    <property type="entry name" value="Acyl-CoA_dh_N"/>
    <property type="match status" value="1"/>
</dbReference>
<dbReference type="InterPro" id="IPR013786">
    <property type="entry name" value="AcylCoA_DH/ox_N"/>
</dbReference>
<evidence type="ECO:0000256" key="3">
    <source>
        <dbReference type="ARBA" id="ARBA00022630"/>
    </source>
</evidence>
<dbReference type="Gene3D" id="1.10.540.10">
    <property type="entry name" value="Acyl-CoA dehydrogenase/oxidase, N-terminal domain"/>
    <property type="match status" value="1"/>
</dbReference>
<dbReference type="SUPFAM" id="SSF56645">
    <property type="entry name" value="Acyl-CoA dehydrogenase NM domain-like"/>
    <property type="match status" value="1"/>
</dbReference>
<evidence type="ECO:0000313" key="10">
    <source>
        <dbReference type="EMBL" id="TGZ39769.1"/>
    </source>
</evidence>
<keyword evidence="5 6" id="KW-0560">Oxidoreductase</keyword>
<dbReference type="Gene3D" id="1.20.140.10">
    <property type="entry name" value="Butyryl-CoA Dehydrogenase, subunit A, domain 3"/>
    <property type="match status" value="1"/>
</dbReference>
<proteinExistence type="inferred from homology"/>
<evidence type="ECO:0000259" key="8">
    <source>
        <dbReference type="Pfam" id="PF02770"/>
    </source>
</evidence>
<dbReference type="InterPro" id="IPR009100">
    <property type="entry name" value="AcylCoA_DH/oxidase_NM_dom_sf"/>
</dbReference>
<comment type="caution">
    <text evidence="10">The sequence shown here is derived from an EMBL/GenBank/DDBJ whole genome shotgun (WGS) entry which is preliminary data.</text>
</comment>
<dbReference type="PROSITE" id="PS00072">
    <property type="entry name" value="ACYL_COA_DH_1"/>
    <property type="match status" value="1"/>
</dbReference>
<dbReference type="InterPro" id="IPR036250">
    <property type="entry name" value="AcylCo_DH-like_C"/>
</dbReference>
<dbReference type="FunFam" id="2.40.110.10:FF:000002">
    <property type="entry name" value="Acyl-CoA dehydrogenase fadE12"/>
    <property type="match status" value="1"/>
</dbReference>
<dbReference type="InterPro" id="IPR006091">
    <property type="entry name" value="Acyl-CoA_Oxase/DH_mid-dom"/>
</dbReference>
<evidence type="ECO:0008006" key="12">
    <source>
        <dbReference type="Google" id="ProtNLM"/>
    </source>
</evidence>
<dbReference type="Proteomes" id="UP000308267">
    <property type="component" value="Unassembled WGS sequence"/>
</dbReference>
<accession>A0A4S2JYR6</accession>
<dbReference type="GO" id="GO:0050660">
    <property type="term" value="F:flavin adenine dinucleotide binding"/>
    <property type="evidence" value="ECO:0007669"/>
    <property type="project" value="InterPro"/>
</dbReference>
<comment type="similarity">
    <text evidence="2 6">Belongs to the acyl-CoA dehydrogenase family.</text>
</comment>
<keyword evidence="11" id="KW-1185">Reference proteome</keyword>
<dbReference type="EMBL" id="SJOL01012685">
    <property type="protein sequence ID" value="TGZ39769.1"/>
    <property type="molecule type" value="Genomic_DNA"/>
</dbReference>
<dbReference type="PANTHER" id="PTHR43884">
    <property type="entry name" value="ACYL-COA DEHYDROGENASE"/>
    <property type="match status" value="1"/>
</dbReference>
<evidence type="ECO:0000259" key="7">
    <source>
        <dbReference type="Pfam" id="PF00441"/>
    </source>
</evidence>
<dbReference type="InterPro" id="IPR006089">
    <property type="entry name" value="Acyl-CoA_DH_CS"/>
</dbReference>
<evidence type="ECO:0000256" key="6">
    <source>
        <dbReference type="RuleBase" id="RU362125"/>
    </source>
</evidence>
<dbReference type="FunFam" id="1.10.540.10:FF:000017">
    <property type="entry name" value="long-chain specific acyl-CoA dehydrogenase, mitochondrial"/>
    <property type="match status" value="1"/>
</dbReference>
<organism evidence="10 11">
    <name type="scientific">Opisthorchis felineus</name>
    <dbReference type="NCBI Taxonomy" id="147828"/>
    <lineage>
        <taxon>Eukaryota</taxon>
        <taxon>Metazoa</taxon>
        <taxon>Spiralia</taxon>
        <taxon>Lophotrochozoa</taxon>
        <taxon>Platyhelminthes</taxon>
        <taxon>Trematoda</taxon>
        <taxon>Digenea</taxon>
        <taxon>Opisthorchiida</taxon>
        <taxon>Opisthorchiata</taxon>
        <taxon>Opisthorchiidae</taxon>
        <taxon>Opisthorchis</taxon>
    </lineage>
</organism>
<evidence type="ECO:0000256" key="1">
    <source>
        <dbReference type="ARBA" id="ARBA00001974"/>
    </source>
</evidence>
<name>A0A4S2JYR6_OPIFE</name>
<sequence>MSRCFLRPCKLFRTFVSRYSSRPEGAQASSLMDIGTRRIFSEEHDIFRATVRKFVKEHIVPKHDKWELQGQIDRETWLQAGQDGLLGIAIPESDGGHGGDILSAAIVVEELCYANCSGPGFSLHSDIVMPYISHYGTPEQKKIFIPRMTKGEVIGAIAMTEPSAGSDLQGIRTTAKRDGNDWILNGSKVFITNGYMADVVIAVAVTNPDAKSKAHGISLFLVEEGMAGFSKGRKLHKMGFKAQDTAELFFEDVRVPNNHLLGKENHGFYMLMRELPQERLIIALLSQALGEFVFEETRSYVKSRKAFGQTLSGLQWRRYEKGPLHSAGNLPPISFPIAVTRLLGTWPSRLSGNEGPHLNRRSYRVALIIMICTGLRSLCCVRCLEEFLMYDNPQFFQTK</sequence>
<dbReference type="GO" id="GO:0003995">
    <property type="term" value="F:acyl-CoA dehydrogenase activity"/>
    <property type="evidence" value="ECO:0007669"/>
    <property type="project" value="InterPro"/>
</dbReference>
<dbReference type="Pfam" id="PF02770">
    <property type="entry name" value="Acyl-CoA_dh_M"/>
    <property type="match status" value="1"/>
</dbReference>
<gene>
    <name evidence="10" type="ORF">CRM22_011247</name>
</gene>
<dbReference type="OrthoDB" id="9988775at2759"/>
<evidence type="ECO:0000259" key="9">
    <source>
        <dbReference type="Pfam" id="PF02771"/>
    </source>
</evidence>
<dbReference type="Pfam" id="PF00441">
    <property type="entry name" value="Acyl-CoA_dh_1"/>
    <property type="match status" value="1"/>
</dbReference>
<reference evidence="10 11" key="1">
    <citation type="journal article" date="2019" name="BMC Genomics">
        <title>New insights from Opisthorchis felineus genome: update on genomics of the epidemiologically important liver flukes.</title>
        <authorList>
            <person name="Ershov N.I."/>
            <person name="Mordvinov V.A."/>
            <person name="Prokhortchouk E.B."/>
            <person name="Pakharukova M.Y."/>
            <person name="Gunbin K.V."/>
            <person name="Ustyantsev K."/>
            <person name="Genaev M.A."/>
            <person name="Blinov A.G."/>
            <person name="Mazur A."/>
            <person name="Boulygina E."/>
            <person name="Tsygankova S."/>
            <person name="Khrameeva E."/>
            <person name="Chekanov N."/>
            <person name="Fan G."/>
            <person name="Xiao A."/>
            <person name="Zhang H."/>
            <person name="Xu X."/>
            <person name="Yang H."/>
            <person name="Solovyev V."/>
            <person name="Lee S.M."/>
            <person name="Liu X."/>
            <person name="Afonnikov D.A."/>
            <person name="Skryabin K.G."/>
        </authorList>
    </citation>
    <scope>NUCLEOTIDE SEQUENCE [LARGE SCALE GENOMIC DNA]</scope>
    <source>
        <strain evidence="10">AK-0245</strain>
        <tissue evidence="10">Whole organism</tissue>
    </source>
</reference>
<evidence type="ECO:0000313" key="11">
    <source>
        <dbReference type="Proteomes" id="UP000308267"/>
    </source>
</evidence>
<feature type="domain" description="Acyl-CoA dehydrogenase/oxidase N-terminal" evidence="9">
    <location>
        <begin position="41"/>
        <end position="152"/>
    </location>
</feature>
<dbReference type="InterPro" id="IPR046373">
    <property type="entry name" value="Acyl-CoA_Oxase/DH_mid-dom_sf"/>
</dbReference>
<feature type="domain" description="Acyl-CoA oxidase/dehydrogenase middle" evidence="8">
    <location>
        <begin position="156"/>
        <end position="253"/>
    </location>
</feature>
<dbReference type="Gene3D" id="2.40.110.10">
    <property type="entry name" value="Butyryl-CoA Dehydrogenase, subunit A, domain 2"/>
    <property type="match status" value="1"/>
</dbReference>
<comment type="cofactor">
    <cofactor evidence="1 6">
        <name>FAD</name>
        <dbReference type="ChEBI" id="CHEBI:57692"/>
    </cofactor>
</comment>
<evidence type="ECO:0000256" key="5">
    <source>
        <dbReference type="ARBA" id="ARBA00023002"/>
    </source>
</evidence>
<evidence type="ECO:0000256" key="2">
    <source>
        <dbReference type="ARBA" id="ARBA00009347"/>
    </source>
</evidence>
<keyword evidence="3 6" id="KW-0285">Flavoprotein</keyword>
<dbReference type="SUPFAM" id="SSF47203">
    <property type="entry name" value="Acyl-CoA dehydrogenase C-terminal domain-like"/>
    <property type="match status" value="1"/>
</dbReference>
<feature type="domain" description="Acyl-CoA dehydrogenase/oxidase C-terminal" evidence="7">
    <location>
        <begin position="265"/>
        <end position="317"/>
    </location>
</feature>
<dbReference type="PANTHER" id="PTHR43884:SF12">
    <property type="entry name" value="ISOVALERYL-COA DEHYDROGENASE, MITOCHONDRIAL-RELATED"/>
    <property type="match status" value="1"/>
</dbReference>
<keyword evidence="4 6" id="KW-0274">FAD</keyword>